<comment type="subcellular location">
    <subcellularLocation>
        <location evidence="2">Cell membrane</location>
        <topology evidence="2">Multi-pass membrane protein</topology>
    </subcellularLocation>
</comment>
<dbReference type="InterPro" id="IPR003660">
    <property type="entry name" value="HAMP_dom"/>
</dbReference>
<feature type="domain" description="HAMP" evidence="14">
    <location>
        <begin position="202"/>
        <end position="255"/>
    </location>
</feature>
<dbReference type="Gene3D" id="3.30.565.10">
    <property type="entry name" value="Histidine kinase-like ATPase, C-terminal domain"/>
    <property type="match status" value="1"/>
</dbReference>
<dbReference type="RefSeq" id="WP_245736887.1">
    <property type="nucleotide sequence ID" value="NZ_FOTY01000006.1"/>
</dbReference>
<keyword evidence="10" id="KW-0902">Two-component regulatory system</keyword>
<dbReference type="InterPro" id="IPR036890">
    <property type="entry name" value="HATPase_C_sf"/>
</dbReference>
<evidence type="ECO:0000313" key="16">
    <source>
        <dbReference type="Proteomes" id="UP000199668"/>
    </source>
</evidence>
<dbReference type="SMART" id="SM00304">
    <property type="entry name" value="HAMP"/>
    <property type="match status" value="1"/>
</dbReference>
<evidence type="ECO:0000256" key="5">
    <source>
        <dbReference type="ARBA" id="ARBA00022553"/>
    </source>
</evidence>
<evidence type="ECO:0000256" key="6">
    <source>
        <dbReference type="ARBA" id="ARBA00022679"/>
    </source>
</evidence>
<keyword evidence="8" id="KW-0418">Kinase</keyword>
<gene>
    <name evidence="15" type="ORF">SAMN04488054_106145</name>
</gene>
<dbReference type="Proteomes" id="UP000199668">
    <property type="component" value="Unassembled WGS sequence"/>
</dbReference>
<dbReference type="SMART" id="SM00387">
    <property type="entry name" value="HATPase_c"/>
    <property type="match status" value="1"/>
</dbReference>
<name>A0A1I4L3N9_9BACI</name>
<dbReference type="InterPro" id="IPR003594">
    <property type="entry name" value="HATPase_dom"/>
</dbReference>
<evidence type="ECO:0000256" key="8">
    <source>
        <dbReference type="ARBA" id="ARBA00022777"/>
    </source>
</evidence>
<dbReference type="PROSITE" id="PS50885">
    <property type="entry name" value="HAMP"/>
    <property type="match status" value="1"/>
</dbReference>
<keyword evidence="16" id="KW-1185">Reference proteome</keyword>
<sequence>MKTIFTSIRGKLLFYFFVFILLFHIVSVSIYISSSRLMDEYNTSFERFLLFNTISQQADALYEDTNAYVRDPSQENLNAYYAGRTDLSEQAAKLEESGAAKGEIQESNYLNLIDSLIENSEITVGFVLQDDIERYTAYLQETRNTASYIQENTLTLIDRELTEYQQFYADLQQRKEAFGIFTMFLFLTTVMIAVFFAFWFAAGLNRPLQQLSEAAEEVSGGNFEGEPVRIQSSDEMKLLGDTFNQMREDISMYVEEMKEKAEMDHLMKELELKHLQNQINPHFLFNTLNTVSKMAYLEEADHTSRLMESVSVLLRYNLGNIDKSVALREEVNAVESYFHIQETRFQGRVAFHMDMDQDALSVRVPRLVLQPLVENAFIHGVEPLEEGGTITVQINNEAEQAVVEVMDDGIGMTEHQLQHIFDPDRPDDDHVGHSTGLGLVNVRRRLQLFYQTDKVMEMTSVQNRGTRIRLYLPKQEPGAAGGGEG</sequence>
<evidence type="ECO:0000256" key="1">
    <source>
        <dbReference type="ARBA" id="ARBA00000085"/>
    </source>
</evidence>
<feature type="domain" description="Histidine kinase" evidence="13">
    <location>
        <begin position="279"/>
        <end position="476"/>
    </location>
</feature>
<dbReference type="InterPro" id="IPR050640">
    <property type="entry name" value="Bact_2-comp_sensor_kinase"/>
</dbReference>
<keyword evidence="9" id="KW-0067">ATP-binding</keyword>
<keyword evidence="12" id="KW-0812">Transmembrane</keyword>
<evidence type="ECO:0000256" key="9">
    <source>
        <dbReference type="ARBA" id="ARBA00022840"/>
    </source>
</evidence>
<feature type="transmembrane region" description="Helical" evidence="12">
    <location>
        <begin position="12"/>
        <end position="32"/>
    </location>
</feature>
<dbReference type="SUPFAM" id="SSF158472">
    <property type="entry name" value="HAMP domain-like"/>
    <property type="match status" value="1"/>
</dbReference>
<feature type="transmembrane region" description="Helical" evidence="12">
    <location>
        <begin position="177"/>
        <end position="202"/>
    </location>
</feature>
<proteinExistence type="predicted"/>
<dbReference type="CDD" id="cd06225">
    <property type="entry name" value="HAMP"/>
    <property type="match status" value="1"/>
</dbReference>
<dbReference type="InterPro" id="IPR005467">
    <property type="entry name" value="His_kinase_dom"/>
</dbReference>
<dbReference type="PROSITE" id="PS50109">
    <property type="entry name" value="HIS_KIN"/>
    <property type="match status" value="1"/>
</dbReference>
<dbReference type="GO" id="GO:0000155">
    <property type="term" value="F:phosphorelay sensor kinase activity"/>
    <property type="evidence" value="ECO:0007669"/>
    <property type="project" value="InterPro"/>
</dbReference>
<evidence type="ECO:0000256" key="3">
    <source>
        <dbReference type="ARBA" id="ARBA00012438"/>
    </source>
</evidence>
<reference evidence="15 16" key="1">
    <citation type="submission" date="2016-10" db="EMBL/GenBank/DDBJ databases">
        <authorList>
            <person name="de Groot N.N."/>
        </authorList>
    </citation>
    <scope>NUCLEOTIDE SEQUENCE [LARGE SCALE GENOMIC DNA]</scope>
    <source>
        <strain evidence="15 16">CGMCC 1.6134</strain>
    </source>
</reference>
<dbReference type="InterPro" id="IPR010559">
    <property type="entry name" value="Sig_transdc_His_kin_internal"/>
</dbReference>
<evidence type="ECO:0000256" key="11">
    <source>
        <dbReference type="ARBA" id="ARBA00023136"/>
    </source>
</evidence>
<evidence type="ECO:0000313" key="15">
    <source>
        <dbReference type="EMBL" id="SFL85584.1"/>
    </source>
</evidence>
<dbReference type="PANTHER" id="PTHR34220:SF7">
    <property type="entry name" value="SENSOR HISTIDINE KINASE YPDA"/>
    <property type="match status" value="1"/>
</dbReference>
<evidence type="ECO:0000259" key="13">
    <source>
        <dbReference type="PROSITE" id="PS50109"/>
    </source>
</evidence>
<evidence type="ECO:0000259" key="14">
    <source>
        <dbReference type="PROSITE" id="PS50885"/>
    </source>
</evidence>
<keyword evidence="12" id="KW-1133">Transmembrane helix</keyword>
<dbReference type="EMBL" id="FOTY01000006">
    <property type="protein sequence ID" value="SFL85584.1"/>
    <property type="molecule type" value="Genomic_DNA"/>
</dbReference>
<keyword evidence="11 12" id="KW-0472">Membrane</keyword>
<evidence type="ECO:0000256" key="10">
    <source>
        <dbReference type="ARBA" id="ARBA00023012"/>
    </source>
</evidence>
<protein>
    <recommendedName>
        <fullName evidence="3">histidine kinase</fullName>
        <ecNumber evidence="3">2.7.13.3</ecNumber>
    </recommendedName>
</protein>
<keyword evidence="5" id="KW-0597">Phosphoprotein</keyword>
<dbReference type="Pfam" id="PF06580">
    <property type="entry name" value="His_kinase"/>
    <property type="match status" value="1"/>
</dbReference>
<evidence type="ECO:0000256" key="12">
    <source>
        <dbReference type="SAM" id="Phobius"/>
    </source>
</evidence>
<accession>A0A1I4L3N9</accession>
<evidence type="ECO:0000256" key="2">
    <source>
        <dbReference type="ARBA" id="ARBA00004651"/>
    </source>
</evidence>
<dbReference type="Gene3D" id="6.10.340.10">
    <property type="match status" value="1"/>
</dbReference>
<dbReference type="AlphaFoldDB" id="A0A1I4L3N9"/>
<dbReference type="PANTHER" id="PTHR34220">
    <property type="entry name" value="SENSOR HISTIDINE KINASE YPDA"/>
    <property type="match status" value="1"/>
</dbReference>
<comment type="catalytic activity">
    <reaction evidence="1">
        <text>ATP + protein L-histidine = ADP + protein N-phospho-L-histidine.</text>
        <dbReference type="EC" id="2.7.13.3"/>
    </reaction>
</comment>
<dbReference type="CDD" id="cd00075">
    <property type="entry name" value="HATPase"/>
    <property type="match status" value="1"/>
</dbReference>
<organism evidence="15 16">
    <name type="scientific">Salibacterium qingdaonense</name>
    <dbReference type="NCBI Taxonomy" id="266892"/>
    <lineage>
        <taxon>Bacteria</taxon>
        <taxon>Bacillati</taxon>
        <taxon>Bacillota</taxon>
        <taxon>Bacilli</taxon>
        <taxon>Bacillales</taxon>
        <taxon>Bacillaceae</taxon>
    </lineage>
</organism>
<dbReference type="STRING" id="266892.SAMN04488054_106145"/>
<dbReference type="Pfam" id="PF02518">
    <property type="entry name" value="HATPase_c"/>
    <property type="match status" value="1"/>
</dbReference>
<evidence type="ECO:0000256" key="4">
    <source>
        <dbReference type="ARBA" id="ARBA00022475"/>
    </source>
</evidence>
<dbReference type="Pfam" id="PF00672">
    <property type="entry name" value="HAMP"/>
    <property type="match status" value="1"/>
</dbReference>
<keyword evidence="4" id="KW-1003">Cell membrane</keyword>
<dbReference type="GO" id="GO:0005524">
    <property type="term" value="F:ATP binding"/>
    <property type="evidence" value="ECO:0007669"/>
    <property type="project" value="UniProtKB-KW"/>
</dbReference>
<dbReference type="EC" id="2.7.13.3" evidence="3"/>
<evidence type="ECO:0000256" key="7">
    <source>
        <dbReference type="ARBA" id="ARBA00022741"/>
    </source>
</evidence>
<dbReference type="GO" id="GO:0005886">
    <property type="term" value="C:plasma membrane"/>
    <property type="evidence" value="ECO:0007669"/>
    <property type="project" value="UniProtKB-SubCell"/>
</dbReference>
<keyword evidence="6" id="KW-0808">Transferase</keyword>
<dbReference type="SUPFAM" id="SSF55874">
    <property type="entry name" value="ATPase domain of HSP90 chaperone/DNA topoisomerase II/histidine kinase"/>
    <property type="match status" value="1"/>
</dbReference>
<keyword evidence="7" id="KW-0547">Nucleotide-binding</keyword>